<sequence>MKYFYTMLFVLCGMSVCDADDVLPKPQSAVDFAHEVMPVLQKHCAKCHTGDQKKGGLAMNTRAELLAGGESGKVVVPGYAAKSHMIELLESSDDSVWMPPEGPRVSAKEIATLKKWINQGAPWDTGITLGKSAWEPPLKPRLVTLPPAQNGRDHPIDRLLDADLAKRGQSRPLPVSDAAFLRRATLDAIGLLPMPEELQAFVADQSSHKREQWIDQLLANDIAYADHWLTTWNDLLRNDYTGTGFITGGRKQITPWLYAALRENKPYDAFVRELISPTTESAGFIDGIKWRGDVNASQTREIQFAQNVSQVFLGINMKCASCHDSFIDRWTLSEAYNLAAIYSDHPLELNRCDKPTGKMATPKWIFPELGDVDSKAPKNKRLQQLAVLMTHPDNGRFTRTLVNRIWAQLMGRGIVHPVDAMHTRPWNEDLLDYLAVQFAKDGYDLRKFTRFIMTSQAYQSQAVILEKEPGEDYVYAGPIAKRMTAEQLLDSIWQITGGNPAVAEAKVDRSEKSEAENSKSASELLVPTPITAYWIWHSGEVGKKSQLRKKFRLNATSTGAKLMATCDNAFVMKINGAKVATSRSWKKPVYIDITPHLQVGENLIEVDAEMFGGAAGFICQIAYLDGVDQKEITSNKSWEARSPAGKWAAAAELNLHGKPPWGAVLDPKVNAGPSFLPAPPVRAALVKNNFLMRSLGRPHRDQVVTTRPGELTTLQAIDLSNGDILAEYLRNGAKHLVGKEMNSEELIVLLFRYALSRDPSTAERTVLAEVVGDGRDPIAVEDLLWIVFMKPEFQMIR</sequence>
<dbReference type="PANTHER" id="PTHR35889:SF3">
    <property type="entry name" value="F-BOX DOMAIN-CONTAINING PROTEIN"/>
    <property type="match status" value="1"/>
</dbReference>
<dbReference type="SUPFAM" id="SSF49785">
    <property type="entry name" value="Galactose-binding domain-like"/>
    <property type="match status" value="1"/>
</dbReference>
<dbReference type="InterPro" id="IPR036909">
    <property type="entry name" value="Cyt_c-like_dom_sf"/>
</dbReference>
<reference evidence="4 5" key="1">
    <citation type="submission" date="2019-03" db="EMBL/GenBank/DDBJ databases">
        <title>Deep-cultivation of Planctomycetes and their phenomic and genomic characterization uncovers novel biology.</title>
        <authorList>
            <person name="Wiegand S."/>
            <person name="Jogler M."/>
            <person name="Boedeker C."/>
            <person name="Pinto D."/>
            <person name="Vollmers J."/>
            <person name="Rivas-Marin E."/>
            <person name="Kohn T."/>
            <person name="Peeters S.H."/>
            <person name="Heuer A."/>
            <person name="Rast P."/>
            <person name="Oberbeckmann S."/>
            <person name="Bunk B."/>
            <person name="Jeske O."/>
            <person name="Meyerdierks A."/>
            <person name="Storesund J.E."/>
            <person name="Kallscheuer N."/>
            <person name="Luecker S."/>
            <person name="Lage O.M."/>
            <person name="Pohl T."/>
            <person name="Merkel B.J."/>
            <person name="Hornburger P."/>
            <person name="Mueller R.-W."/>
            <person name="Bruemmer F."/>
            <person name="Labrenz M."/>
            <person name="Spormann A.M."/>
            <person name="Op den Camp H."/>
            <person name="Overmann J."/>
            <person name="Amann R."/>
            <person name="Jetten M.S.M."/>
            <person name="Mascher T."/>
            <person name="Medema M.H."/>
            <person name="Devos D.P."/>
            <person name="Kaster A.-K."/>
            <person name="Ovreas L."/>
            <person name="Rohde M."/>
            <person name="Galperin M.Y."/>
            <person name="Jogler C."/>
        </authorList>
    </citation>
    <scope>NUCLEOTIDE SEQUENCE [LARGE SCALE GENOMIC DNA]</scope>
    <source>
        <strain evidence="4 5">V202</strain>
    </source>
</reference>
<feature type="domain" description="DUF1553" evidence="2">
    <location>
        <begin position="691"/>
        <end position="770"/>
    </location>
</feature>
<dbReference type="AlphaFoldDB" id="A0A517WQJ3"/>
<dbReference type="GO" id="GO:0020037">
    <property type="term" value="F:heme binding"/>
    <property type="evidence" value="ECO:0007669"/>
    <property type="project" value="InterPro"/>
</dbReference>
<dbReference type="InterPro" id="IPR008979">
    <property type="entry name" value="Galactose-bd-like_sf"/>
</dbReference>
<name>A0A517WQJ3_9PLAN</name>
<evidence type="ECO:0000259" key="3">
    <source>
        <dbReference type="Pfam" id="PF07635"/>
    </source>
</evidence>
<dbReference type="GO" id="GO:0009055">
    <property type="term" value="F:electron transfer activity"/>
    <property type="evidence" value="ECO:0007669"/>
    <property type="project" value="InterPro"/>
</dbReference>
<dbReference type="Proteomes" id="UP000318384">
    <property type="component" value="Chromosome"/>
</dbReference>
<accession>A0A517WQJ3</accession>
<dbReference type="Pfam" id="PF07587">
    <property type="entry name" value="PSD1"/>
    <property type="match status" value="2"/>
</dbReference>
<dbReference type="Gene3D" id="2.60.120.260">
    <property type="entry name" value="Galactose-binding domain-like"/>
    <property type="match status" value="1"/>
</dbReference>
<dbReference type="EMBL" id="CP037422">
    <property type="protein sequence ID" value="QDU07506.1"/>
    <property type="molecule type" value="Genomic_DNA"/>
</dbReference>
<dbReference type="SUPFAM" id="SSF46626">
    <property type="entry name" value="Cytochrome c"/>
    <property type="match status" value="1"/>
</dbReference>
<dbReference type="Pfam" id="PF07583">
    <property type="entry name" value="PSCyt2"/>
    <property type="match status" value="1"/>
</dbReference>
<evidence type="ECO:0000259" key="1">
    <source>
        <dbReference type="Pfam" id="PF07583"/>
    </source>
</evidence>
<dbReference type="PANTHER" id="PTHR35889">
    <property type="entry name" value="CYCLOINULO-OLIGOSACCHARIDE FRUCTANOTRANSFERASE-RELATED"/>
    <property type="match status" value="1"/>
</dbReference>
<dbReference type="RefSeq" id="WP_145171500.1">
    <property type="nucleotide sequence ID" value="NZ_CP037422.1"/>
</dbReference>
<evidence type="ECO:0000313" key="4">
    <source>
        <dbReference type="EMBL" id="QDU07506.1"/>
    </source>
</evidence>
<dbReference type="OrthoDB" id="127107at2"/>
<feature type="domain" description="Cytochrome C Planctomycete-type" evidence="3">
    <location>
        <begin position="44"/>
        <end position="102"/>
    </location>
</feature>
<keyword evidence="5" id="KW-1185">Reference proteome</keyword>
<dbReference type="InterPro" id="IPR011444">
    <property type="entry name" value="DUF1549"/>
</dbReference>
<gene>
    <name evidence="4" type="ORF">V202x_08620</name>
</gene>
<organism evidence="4 5">
    <name type="scientific">Gimesia aquarii</name>
    <dbReference type="NCBI Taxonomy" id="2527964"/>
    <lineage>
        <taxon>Bacteria</taxon>
        <taxon>Pseudomonadati</taxon>
        <taxon>Planctomycetota</taxon>
        <taxon>Planctomycetia</taxon>
        <taxon>Planctomycetales</taxon>
        <taxon>Planctomycetaceae</taxon>
        <taxon>Gimesia</taxon>
    </lineage>
</organism>
<evidence type="ECO:0000313" key="5">
    <source>
        <dbReference type="Proteomes" id="UP000318384"/>
    </source>
</evidence>
<dbReference type="InterPro" id="IPR011429">
    <property type="entry name" value="Cyt_c_Planctomycete-type"/>
</dbReference>
<evidence type="ECO:0000259" key="2">
    <source>
        <dbReference type="Pfam" id="PF07587"/>
    </source>
</evidence>
<feature type="domain" description="DUF1553" evidence="2">
    <location>
        <begin position="383"/>
        <end position="520"/>
    </location>
</feature>
<protein>
    <submittedName>
        <fullName evidence="4">Planctomycete cytochrome C</fullName>
    </submittedName>
</protein>
<feature type="domain" description="DUF1549" evidence="1">
    <location>
        <begin position="155"/>
        <end position="344"/>
    </location>
</feature>
<proteinExistence type="predicted"/>
<dbReference type="InterPro" id="IPR022655">
    <property type="entry name" value="DUF1553"/>
</dbReference>
<dbReference type="Pfam" id="PF07635">
    <property type="entry name" value="PSCyt1"/>
    <property type="match status" value="1"/>
</dbReference>